<dbReference type="GO" id="GO:0005762">
    <property type="term" value="C:mitochondrial large ribosomal subunit"/>
    <property type="evidence" value="ECO:0007669"/>
    <property type="project" value="TreeGrafter"/>
</dbReference>
<dbReference type="PANTHER" id="PTHR15680:SF9">
    <property type="entry name" value="LARGE RIBOSOMAL SUBUNIT PROTEIN BL19M"/>
    <property type="match status" value="1"/>
</dbReference>
<dbReference type="GO" id="GO:0006412">
    <property type="term" value="P:translation"/>
    <property type="evidence" value="ECO:0007669"/>
    <property type="project" value="InterPro"/>
</dbReference>
<dbReference type="InterPro" id="IPR001857">
    <property type="entry name" value="Ribosomal_bL19"/>
</dbReference>
<sequence>MFALFRGACRSMSTAAYPFSKTAIVLPEPTVAPSDALKLGKGLMPYLSTSLPTPEKQRMLRHFFSRQSRNQLYPGSIVNVTLEHAPNTFTGVLLAIRRRGPDTSFVLRNIVQRTGVEMQFFVNSPHLKEIKVLQRPPKGRLRRAKLYYLRDAPDKMSALAGNTKMQ</sequence>
<reference evidence="4" key="1">
    <citation type="submission" date="2020-05" db="EMBL/GenBank/DDBJ databases">
        <title>Mycena genomes resolve the evolution of fungal bioluminescence.</title>
        <authorList>
            <person name="Tsai I.J."/>
        </authorList>
    </citation>
    <scope>NUCLEOTIDE SEQUENCE</scope>
    <source>
        <strain evidence="4">110903Hualien_Pintung</strain>
    </source>
</reference>
<comment type="caution">
    <text evidence="4">The sequence shown here is derived from an EMBL/GenBank/DDBJ whole genome shotgun (WGS) entry which is preliminary data.</text>
</comment>
<dbReference type="EMBL" id="JACAZE010000006">
    <property type="protein sequence ID" value="KAF7313618.1"/>
    <property type="molecule type" value="Genomic_DNA"/>
</dbReference>
<organism evidence="4 5">
    <name type="scientific">Mycena chlorophos</name>
    <name type="common">Agaric fungus</name>
    <name type="synonym">Agaricus chlorophos</name>
    <dbReference type="NCBI Taxonomy" id="658473"/>
    <lineage>
        <taxon>Eukaryota</taxon>
        <taxon>Fungi</taxon>
        <taxon>Dikarya</taxon>
        <taxon>Basidiomycota</taxon>
        <taxon>Agaricomycotina</taxon>
        <taxon>Agaricomycetes</taxon>
        <taxon>Agaricomycetidae</taxon>
        <taxon>Agaricales</taxon>
        <taxon>Marasmiineae</taxon>
        <taxon>Mycenaceae</taxon>
        <taxon>Mycena</taxon>
    </lineage>
</organism>
<proteinExistence type="inferred from homology"/>
<dbReference type="OrthoDB" id="4726at2759"/>
<keyword evidence="5" id="KW-1185">Reference proteome</keyword>
<dbReference type="Proteomes" id="UP000613580">
    <property type="component" value="Unassembled WGS sequence"/>
</dbReference>
<dbReference type="PRINTS" id="PR00061">
    <property type="entry name" value="RIBOSOMALL19"/>
</dbReference>
<protein>
    <submittedName>
        <fullName evidence="4">Mitochondrial ribosomal</fullName>
    </submittedName>
</protein>
<keyword evidence="3" id="KW-0687">Ribonucleoprotein</keyword>
<evidence type="ECO:0000256" key="3">
    <source>
        <dbReference type="ARBA" id="ARBA00023274"/>
    </source>
</evidence>
<dbReference type="GO" id="GO:0003735">
    <property type="term" value="F:structural constituent of ribosome"/>
    <property type="evidence" value="ECO:0007669"/>
    <property type="project" value="InterPro"/>
</dbReference>
<gene>
    <name evidence="4" type="ORF">HMN09_00518200</name>
</gene>
<dbReference type="InterPro" id="IPR038657">
    <property type="entry name" value="Ribosomal_bL19_sf"/>
</dbReference>
<dbReference type="SUPFAM" id="SSF50104">
    <property type="entry name" value="Translation proteins SH3-like domain"/>
    <property type="match status" value="1"/>
</dbReference>
<dbReference type="Pfam" id="PF01245">
    <property type="entry name" value="Ribosomal_L19"/>
    <property type="match status" value="1"/>
</dbReference>
<dbReference type="PANTHER" id="PTHR15680">
    <property type="entry name" value="RIBOSOMAL PROTEIN L19"/>
    <property type="match status" value="1"/>
</dbReference>
<comment type="similarity">
    <text evidence="1">Belongs to the bacterial ribosomal protein bL19 family.</text>
</comment>
<evidence type="ECO:0000313" key="4">
    <source>
        <dbReference type="EMBL" id="KAF7313618.1"/>
    </source>
</evidence>
<keyword evidence="2" id="KW-0689">Ribosomal protein</keyword>
<name>A0A8H6T854_MYCCL</name>
<dbReference type="Gene3D" id="2.30.30.790">
    <property type="match status" value="1"/>
</dbReference>
<dbReference type="AlphaFoldDB" id="A0A8H6T854"/>
<dbReference type="InterPro" id="IPR008991">
    <property type="entry name" value="Translation_prot_SH3-like_sf"/>
</dbReference>
<evidence type="ECO:0000256" key="2">
    <source>
        <dbReference type="ARBA" id="ARBA00022980"/>
    </source>
</evidence>
<accession>A0A8H6T854</accession>
<evidence type="ECO:0000313" key="5">
    <source>
        <dbReference type="Proteomes" id="UP000613580"/>
    </source>
</evidence>
<evidence type="ECO:0000256" key="1">
    <source>
        <dbReference type="ARBA" id="ARBA00005781"/>
    </source>
</evidence>